<keyword evidence="7" id="KW-0653">Protein transport</keyword>
<dbReference type="SUPFAM" id="SSF82185">
    <property type="entry name" value="Histone H3 K4-specific methyltransferase SET7/9 N-terminal domain"/>
    <property type="match status" value="1"/>
</dbReference>
<evidence type="ECO:0000256" key="6">
    <source>
        <dbReference type="ARBA" id="ARBA00022692"/>
    </source>
</evidence>
<keyword evidence="5" id="KW-0997">Cell inner membrane</keyword>
<evidence type="ECO:0000259" key="11">
    <source>
        <dbReference type="PROSITE" id="PS52015"/>
    </source>
</evidence>
<evidence type="ECO:0000256" key="10">
    <source>
        <dbReference type="SAM" id="SignalP"/>
    </source>
</evidence>
<keyword evidence="3" id="KW-0813">Transport</keyword>
<dbReference type="InterPro" id="IPR006260">
    <property type="entry name" value="TonB/TolA_C"/>
</dbReference>
<feature type="domain" description="TonB C-terminal" evidence="11">
    <location>
        <begin position="231"/>
        <end position="322"/>
    </location>
</feature>
<dbReference type="GO" id="GO:0015031">
    <property type="term" value="P:protein transport"/>
    <property type="evidence" value="ECO:0007669"/>
    <property type="project" value="UniProtKB-KW"/>
</dbReference>
<keyword evidence="6" id="KW-0812">Transmembrane</keyword>
<name>A0A5B8V1I7_9SPHI</name>
<protein>
    <submittedName>
        <fullName evidence="12">TonB family protein</fullName>
    </submittedName>
</protein>
<comment type="similarity">
    <text evidence="2">Belongs to the TonB family.</text>
</comment>
<reference evidence="12 13" key="1">
    <citation type="journal article" date="2017" name="Curr. Microbiol.">
        <title>Mucilaginibacter ginsenosidivorans sp. nov., Isolated from Soil of Ginseng Field.</title>
        <authorList>
            <person name="Kim M.M."/>
            <person name="Siddiqi M.Z."/>
            <person name="Im W.T."/>
        </authorList>
    </citation>
    <scope>NUCLEOTIDE SEQUENCE [LARGE SCALE GENOMIC DNA]</scope>
    <source>
        <strain evidence="12 13">Gsoil 3017</strain>
    </source>
</reference>
<feature type="signal peptide" evidence="10">
    <location>
        <begin position="1"/>
        <end position="21"/>
    </location>
</feature>
<dbReference type="SUPFAM" id="SSF74653">
    <property type="entry name" value="TolA/TonB C-terminal domain"/>
    <property type="match status" value="1"/>
</dbReference>
<keyword evidence="9" id="KW-0472">Membrane</keyword>
<dbReference type="EMBL" id="CP042436">
    <property type="protein sequence ID" value="QEC64663.1"/>
    <property type="molecule type" value="Genomic_DNA"/>
</dbReference>
<dbReference type="GO" id="GO:0098797">
    <property type="term" value="C:plasma membrane protein complex"/>
    <property type="evidence" value="ECO:0007669"/>
    <property type="project" value="TreeGrafter"/>
</dbReference>
<keyword evidence="13" id="KW-1185">Reference proteome</keyword>
<evidence type="ECO:0000256" key="1">
    <source>
        <dbReference type="ARBA" id="ARBA00004383"/>
    </source>
</evidence>
<accession>A0A5B8V1I7</accession>
<dbReference type="OrthoDB" id="649093at2"/>
<evidence type="ECO:0000313" key="13">
    <source>
        <dbReference type="Proteomes" id="UP000321479"/>
    </source>
</evidence>
<evidence type="ECO:0000256" key="8">
    <source>
        <dbReference type="ARBA" id="ARBA00022989"/>
    </source>
</evidence>
<evidence type="ECO:0000313" key="12">
    <source>
        <dbReference type="EMBL" id="QEC64663.1"/>
    </source>
</evidence>
<dbReference type="PANTHER" id="PTHR33446">
    <property type="entry name" value="PROTEIN TONB-RELATED"/>
    <property type="match status" value="1"/>
</dbReference>
<keyword evidence="4" id="KW-1003">Cell membrane</keyword>
<dbReference type="InterPro" id="IPR051045">
    <property type="entry name" value="TonB-dependent_transducer"/>
</dbReference>
<keyword evidence="10" id="KW-0732">Signal</keyword>
<dbReference type="PANTHER" id="PTHR33446:SF2">
    <property type="entry name" value="PROTEIN TONB"/>
    <property type="match status" value="1"/>
</dbReference>
<dbReference type="GO" id="GO:0031992">
    <property type="term" value="F:energy transducer activity"/>
    <property type="evidence" value="ECO:0007669"/>
    <property type="project" value="TreeGrafter"/>
</dbReference>
<dbReference type="InterPro" id="IPR037682">
    <property type="entry name" value="TonB_C"/>
</dbReference>
<evidence type="ECO:0000256" key="5">
    <source>
        <dbReference type="ARBA" id="ARBA00022519"/>
    </source>
</evidence>
<proteinExistence type="inferred from homology"/>
<gene>
    <name evidence="12" type="ORF">FRZ54_19520</name>
</gene>
<evidence type="ECO:0000256" key="9">
    <source>
        <dbReference type="ARBA" id="ARBA00023136"/>
    </source>
</evidence>
<evidence type="ECO:0000256" key="7">
    <source>
        <dbReference type="ARBA" id="ARBA00022927"/>
    </source>
</evidence>
<dbReference type="Gene3D" id="3.90.930.1">
    <property type="match status" value="1"/>
</dbReference>
<dbReference type="InterPro" id="IPR011652">
    <property type="entry name" value="MORN_2"/>
</dbReference>
<evidence type="ECO:0000256" key="3">
    <source>
        <dbReference type="ARBA" id="ARBA00022448"/>
    </source>
</evidence>
<keyword evidence="8" id="KW-1133">Transmembrane helix</keyword>
<dbReference type="AlphaFoldDB" id="A0A5B8V1I7"/>
<feature type="chain" id="PRO_5022962026" evidence="10">
    <location>
        <begin position="22"/>
        <end position="322"/>
    </location>
</feature>
<comment type="subcellular location">
    <subcellularLocation>
        <location evidence="1">Cell inner membrane</location>
        <topology evidence="1">Single-pass membrane protein</topology>
        <orientation evidence="1">Periplasmic side</orientation>
    </subcellularLocation>
</comment>
<dbReference type="NCBIfam" id="TIGR01352">
    <property type="entry name" value="tonB_Cterm"/>
    <property type="match status" value="1"/>
</dbReference>
<evidence type="ECO:0000256" key="2">
    <source>
        <dbReference type="ARBA" id="ARBA00006555"/>
    </source>
</evidence>
<dbReference type="Pfam" id="PF03544">
    <property type="entry name" value="TonB_C"/>
    <property type="match status" value="1"/>
</dbReference>
<sequence length="322" mass="36223">MIKILPLSLLLSSVLWFNAGAQQNDNSLPHTYYFKKGLPVAEKNSAEFVRVISMPTDSANKGLYIVTDYYPNGKLMMTGMPATTNYNLKRQGEFVSYYPNGNIQTVKRYSKDTLKGVQTYNYPNGKLYHSDFYNIERKRYEIAELRDSTGKVLTSNGNGTAVLYDQKFKLMTDEGPIVNGVREGEWRGSVNDSVTYVCLYKDNKGTTGKSFERSGVVHEFTQAEIEPTYEGGLDKFYNYLVHNIHYPKAAKKNGVAGRVFLSFIIEKDGSLSNIKVLRGIGSGCDEEAVRALQLSPKWSPGYQYGMSVRVQYALPVGFTLKE</sequence>
<dbReference type="Proteomes" id="UP000321479">
    <property type="component" value="Chromosome"/>
</dbReference>
<dbReference type="PROSITE" id="PS52015">
    <property type="entry name" value="TONB_CTD"/>
    <property type="match status" value="1"/>
</dbReference>
<dbReference type="Gene3D" id="3.30.1150.10">
    <property type="match status" value="1"/>
</dbReference>
<dbReference type="RefSeq" id="WP_147033497.1">
    <property type="nucleotide sequence ID" value="NZ_CP042436.1"/>
</dbReference>
<dbReference type="GO" id="GO:0055085">
    <property type="term" value="P:transmembrane transport"/>
    <property type="evidence" value="ECO:0007669"/>
    <property type="project" value="InterPro"/>
</dbReference>
<dbReference type="KEGG" id="mgin:FRZ54_19520"/>
<evidence type="ECO:0000256" key="4">
    <source>
        <dbReference type="ARBA" id="ARBA00022475"/>
    </source>
</evidence>
<dbReference type="Pfam" id="PF07661">
    <property type="entry name" value="MORN_2"/>
    <property type="match status" value="2"/>
</dbReference>
<organism evidence="12 13">
    <name type="scientific">Mucilaginibacter ginsenosidivorans</name>
    <dbReference type="NCBI Taxonomy" id="398053"/>
    <lineage>
        <taxon>Bacteria</taxon>
        <taxon>Pseudomonadati</taxon>
        <taxon>Bacteroidota</taxon>
        <taxon>Sphingobacteriia</taxon>
        <taxon>Sphingobacteriales</taxon>
        <taxon>Sphingobacteriaceae</taxon>
        <taxon>Mucilaginibacter</taxon>
    </lineage>
</organism>